<reference evidence="18" key="2">
    <citation type="journal article" date="2021" name="PeerJ">
        <title>Extensive microbial diversity within the chicken gut microbiome revealed by metagenomics and culture.</title>
        <authorList>
            <person name="Gilroy R."/>
            <person name="Ravi A."/>
            <person name="Getino M."/>
            <person name="Pursley I."/>
            <person name="Horton D.L."/>
            <person name="Alikhan N.F."/>
            <person name="Baker D."/>
            <person name="Gharbi K."/>
            <person name="Hall N."/>
            <person name="Watson M."/>
            <person name="Adriaenssens E.M."/>
            <person name="Foster-Nyarko E."/>
            <person name="Jarju S."/>
            <person name="Secka A."/>
            <person name="Antonio M."/>
            <person name="Oren A."/>
            <person name="Chaudhuri R.R."/>
            <person name="La Ragione R."/>
            <person name="Hildebrand F."/>
            <person name="Pallen M.J."/>
        </authorList>
    </citation>
    <scope>NUCLEOTIDE SEQUENCE</scope>
    <source>
        <strain evidence="18">ChiSjej6B24-2974</strain>
    </source>
</reference>
<keyword evidence="13" id="KW-0963">Cytoplasm</keyword>
<dbReference type="GO" id="GO:0006364">
    <property type="term" value="P:rRNA processing"/>
    <property type="evidence" value="ECO:0007669"/>
    <property type="project" value="UniProtKB-UniRule"/>
</dbReference>
<comment type="similarity">
    <text evidence="3 13">Belongs to the endoribonuclease YbeY family.</text>
</comment>
<comment type="function">
    <text evidence="13">Single strand-specific metallo-endoribonuclease involved in late-stage 70S ribosome quality control and in maturation of the 3' terminus of the 16S rRNA.</text>
</comment>
<dbReference type="Gene3D" id="3.40.140.10">
    <property type="entry name" value="Cytidine Deaminase, domain 2"/>
    <property type="match status" value="1"/>
</dbReference>
<evidence type="ECO:0000259" key="17">
    <source>
        <dbReference type="PROSITE" id="PS51747"/>
    </source>
</evidence>
<keyword evidence="8 13" id="KW-0255">Endonuclease</keyword>
<dbReference type="GO" id="GO:0004126">
    <property type="term" value="F:cytidine deaminase activity"/>
    <property type="evidence" value="ECO:0007669"/>
    <property type="project" value="UniProtKB-EC"/>
</dbReference>
<feature type="binding site" evidence="15">
    <location>
        <begin position="210"/>
        <end position="216"/>
    </location>
    <ligand>
        <name>substrate</name>
    </ligand>
</feature>
<evidence type="ECO:0000256" key="7">
    <source>
        <dbReference type="ARBA" id="ARBA00022723"/>
    </source>
</evidence>
<dbReference type="GO" id="GO:0008270">
    <property type="term" value="F:zinc ion binding"/>
    <property type="evidence" value="ECO:0007669"/>
    <property type="project" value="UniProtKB-UniRule"/>
</dbReference>
<dbReference type="EC" id="3.1.-.-" evidence="13"/>
<evidence type="ECO:0000256" key="14">
    <source>
        <dbReference type="PIRSR" id="PIRSR606262-1"/>
    </source>
</evidence>
<evidence type="ECO:0000313" key="18">
    <source>
        <dbReference type="EMBL" id="HIQ81851.1"/>
    </source>
</evidence>
<feature type="active site" description="Proton donor" evidence="14">
    <location>
        <position position="223"/>
    </location>
</feature>
<dbReference type="GO" id="GO:0042802">
    <property type="term" value="F:identical protein binding"/>
    <property type="evidence" value="ECO:0007669"/>
    <property type="project" value="UniProtKB-ARBA"/>
</dbReference>
<dbReference type="Pfam" id="PF00383">
    <property type="entry name" value="dCMP_cyt_deam_1"/>
    <property type="match status" value="1"/>
</dbReference>
<comment type="catalytic activity">
    <reaction evidence="11">
        <text>2'-deoxycytidine + H2O + H(+) = 2'-deoxyuridine + NH4(+)</text>
        <dbReference type="Rhea" id="RHEA:13433"/>
        <dbReference type="ChEBI" id="CHEBI:15377"/>
        <dbReference type="ChEBI" id="CHEBI:15378"/>
        <dbReference type="ChEBI" id="CHEBI:15698"/>
        <dbReference type="ChEBI" id="CHEBI:16450"/>
        <dbReference type="ChEBI" id="CHEBI:28938"/>
        <dbReference type="EC" id="3.5.4.5"/>
    </reaction>
</comment>
<keyword evidence="6 13" id="KW-0540">Nuclease</keyword>
<dbReference type="FunFam" id="3.40.140.10:FF:000008">
    <property type="entry name" value="Cytidine deaminase"/>
    <property type="match status" value="1"/>
</dbReference>
<evidence type="ECO:0000256" key="6">
    <source>
        <dbReference type="ARBA" id="ARBA00022722"/>
    </source>
</evidence>
<reference evidence="18" key="1">
    <citation type="submission" date="2020-10" db="EMBL/GenBank/DDBJ databases">
        <authorList>
            <person name="Gilroy R."/>
        </authorList>
    </citation>
    <scope>NUCLEOTIDE SEQUENCE</scope>
    <source>
        <strain evidence="18">ChiSjej6B24-2974</strain>
    </source>
</reference>
<evidence type="ECO:0000256" key="8">
    <source>
        <dbReference type="ARBA" id="ARBA00022759"/>
    </source>
</evidence>
<dbReference type="InterPro" id="IPR016193">
    <property type="entry name" value="Cytidine_deaminase-like"/>
</dbReference>
<sequence>MPLELQWTVDERIDGLEALLAHVCACCFALEGVQNAGMTVRIASAEEVHALNRDMRGIDRETDVLSFPTASFHPGRTAGKDPKRVRRQYDPALGWCNLGDCVISLARAREQAREYGHSLAREIGYLTAHSAFHLMGYDHENPADHAAMRAMEEHAMEMASLSRTEEKPMTDQQLFDMACQAMERSYSPYSHFKVGACLLSSDGRTFQGCNIENASYGAAICAERCAVSRAVSEGARSFTAIAVVGSDSQAWPCGICRQVLNEFSDNMRVICGQYGHGFEVVPLAELLPRSFGPENLGIQEDKHGE</sequence>
<evidence type="ECO:0000256" key="16">
    <source>
        <dbReference type="PIRSR" id="PIRSR606262-3"/>
    </source>
</evidence>
<evidence type="ECO:0000256" key="9">
    <source>
        <dbReference type="ARBA" id="ARBA00022801"/>
    </source>
</evidence>
<evidence type="ECO:0000256" key="10">
    <source>
        <dbReference type="ARBA" id="ARBA00022833"/>
    </source>
</evidence>
<dbReference type="PROSITE" id="PS51747">
    <property type="entry name" value="CYT_DCMP_DEAMINASES_2"/>
    <property type="match status" value="1"/>
</dbReference>
<dbReference type="InterPro" id="IPR006262">
    <property type="entry name" value="Cyt_deam_tetra"/>
</dbReference>
<dbReference type="PROSITE" id="PS00903">
    <property type="entry name" value="CYT_DCMP_DEAMINASES_1"/>
    <property type="match status" value="1"/>
</dbReference>
<name>A0A9D0ZKD6_9FIRM</name>
<dbReference type="InterPro" id="IPR050202">
    <property type="entry name" value="Cyt/Deoxycyt_deaminase"/>
</dbReference>
<dbReference type="CDD" id="cd01283">
    <property type="entry name" value="cytidine_deaminase"/>
    <property type="match status" value="1"/>
</dbReference>
<dbReference type="SUPFAM" id="SSF55486">
    <property type="entry name" value="Metalloproteases ('zincins'), catalytic domain"/>
    <property type="match status" value="1"/>
</dbReference>
<dbReference type="Proteomes" id="UP000824260">
    <property type="component" value="Unassembled WGS sequence"/>
</dbReference>
<comment type="caution">
    <text evidence="18">The sequence shown here is derived from an EMBL/GenBank/DDBJ whole genome shotgun (WGS) entry which is preliminary data.</text>
</comment>
<dbReference type="Pfam" id="PF02130">
    <property type="entry name" value="YbeY"/>
    <property type="match status" value="1"/>
</dbReference>
<comment type="function">
    <text evidence="1">This enzyme scavenges exogenous and endogenous cytidine and 2'-deoxycytidine for UMP synthesis.</text>
</comment>
<dbReference type="Gene3D" id="3.40.390.30">
    <property type="entry name" value="Metalloproteases ('zincins'), catalytic domain"/>
    <property type="match status" value="1"/>
</dbReference>
<dbReference type="PANTHER" id="PTHR11644:SF2">
    <property type="entry name" value="CYTIDINE DEAMINASE"/>
    <property type="match status" value="1"/>
</dbReference>
<evidence type="ECO:0000256" key="13">
    <source>
        <dbReference type="HAMAP-Rule" id="MF_00009"/>
    </source>
</evidence>
<feature type="binding site" evidence="16">
    <location>
        <position position="253"/>
    </location>
    <ligand>
        <name>Zn(2+)</name>
        <dbReference type="ChEBI" id="CHEBI:29105"/>
        <note>catalytic</note>
    </ligand>
</feature>
<dbReference type="InterPro" id="IPR002125">
    <property type="entry name" value="CMP_dCMP_dom"/>
</dbReference>
<feature type="domain" description="CMP/dCMP-type deaminase" evidence="17">
    <location>
        <begin position="169"/>
        <end position="294"/>
    </location>
</feature>
<evidence type="ECO:0000313" key="19">
    <source>
        <dbReference type="Proteomes" id="UP000824260"/>
    </source>
</evidence>
<dbReference type="NCBIfam" id="TIGR01354">
    <property type="entry name" value="cyt_deam_tetra"/>
    <property type="match status" value="1"/>
</dbReference>
<feature type="binding site" evidence="16">
    <location>
        <position position="256"/>
    </location>
    <ligand>
        <name>Zn(2+)</name>
        <dbReference type="ChEBI" id="CHEBI:29105"/>
        <note>catalytic</note>
    </ligand>
</feature>
<feature type="binding site" evidence="16">
    <location>
        <position position="221"/>
    </location>
    <ligand>
        <name>Zn(2+)</name>
        <dbReference type="ChEBI" id="CHEBI:29105"/>
        <note>catalytic</note>
    </ligand>
</feature>
<comment type="catalytic activity">
    <reaction evidence="12">
        <text>cytidine + H2O + H(+) = uridine + NH4(+)</text>
        <dbReference type="Rhea" id="RHEA:16069"/>
        <dbReference type="ChEBI" id="CHEBI:15377"/>
        <dbReference type="ChEBI" id="CHEBI:15378"/>
        <dbReference type="ChEBI" id="CHEBI:16704"/>
        <dbReference type="ChEBI" id="CHEBI:17562"/>
        <dbReference type="ChEBI" id="CHEBI:28938"/>
        <dbReference type="EC" id="3.5.4.5"/>
    </reaction>
</comment>
<dbReference type="NCBIfam" id="NF004064">
    <property type="entry name" value="PRK05578.1"/>
    <property type="match status" value="1"/>
</dbReference>
<feature type="binding site" evidence="13">
    <location>
        <position position="129"/>
    </location>
    <ligand>
        <name>Zn(2+)</name>
        <dbReference type="ChEBI" id="CHEBI:29105"/>
        <note>catalytic</note>
    </ligand>
</feature>
<proteinExistence type="inferred from homology"/>
<dbReference type="GO" id="GO:0072527">
    <property type="term" value="P:pyrimidine-containing compound metabolic process"/>
    <property type="evidence" value="ECO:0007669"/>
    <property type="project" value="UniProtKB-ARBA"/>
</dbReference>
<evidence type="ECO:0000256" key="3">
    <source>
        <dbReference type="ARBA" id="ARBA00010875"/>
    </source>
</evidence>
<dbReference type="PANTHER" id="PTHR11644">
    <property type="entry name" value="CYTIDINE DEAMINASE"/>
    <property type="match status" value="1"/>
</dbReference>
<evidence type="ECO:0000256" key="1">
    <source>
        <dbReference type="ARBA" id="ARBA00003949"/>
    </source>
</evidence>
<evidence type="ECO:0000256" key="12">
    <source>
        <dbReference type="ARBA" id="ARBA00049558"/>
    </source>
</evidence>
<feature type="binding site" evidence="13">
    <location>
        <position position="139"/>
    </location>
    <ligand>
        <name>Zn(2+)</name>
        <dbReference type="ChEBI" id="CHEBI:29105"/>
        <note>catalytic</note>
    </ligand>
</feature>
<organism evidence="18 19">
    <name type="scientific">Candidatus Pullichristensenella stercorigallinarum</name>
    <dbReference type="NCBI Taxonomy" id="2840909"/>
    <lineage>
        <taxon>Bacteria</taxon>
        <taxon>Bacillati</taxon>
        <taxon>Bacillota</taxon>
        <taxon>Clostridia</taxon>
        <taxon>Candidatus Pullichristensenella</taxon>
    </lineage>
</organism>
<evidence type="ECO:0000256" key="2">
    <source>
        <dbReference type="ARBA" id="ARBA00006576"/>
    </source>
</evidence>
<evidence type="ECO:0000256" key="11">
    <source>
        <dbReference type="ARBA" id="ARBA00049252"/>
    </source>
</evidence>
<keyword evidence="10 13" id="KW-0862">Zinc</keyword>
<keyword evidence="5 13" id="KW-0698">rRNA processing</keyword>
<keyword evidence="4 13" id="KW-0690">Ribosome biogenesis</keyword>
<dbReference type="SUPFAM" id="SSF53927">
    <property type="entry name" value="Cytidine deaminase-like"/>
    <property type="match status" value="1"/>
</dbReference>
<evidence type="ECO:0000256" key="4">
    <source>
        <dbReference type="ARBA" id="ARBA00022517"/>
    </source>
</evidence>
<dbReference type="GO" id="GO:0055086">
    <property type="term" value="P:nucleobase-containing small molecule metabolic process"/>
    <property type="evidence" value="ECO:0007669"/>
    <property type="project" value="UniProtKB-ARBA"/>
</dbReference>
<dbReference type="NCBIfam" id="TIGR00043">
    <property type="entry name" value="rRNA maturation RNase YbeY"/>
    <property type="match status" value="1"/>
</dbReference>
<dbReference type="HAMAP" id="MF_00009">
    <property type="entry name" value="Endoribonucl_YbeY"/>
    <property type="match status" value="1"/>
</dbReference>
<dbReference type="GO" id="GO:0004521">
    <property type="term" value="F:RNA endonuclease activity"/>
    <property type="evidence" value="ECO:0007669"/>
    <property type="project" value="UniProtKB-UniRule"/>
</dbReference>
<dbReference type="EMBL" id="DVFZ01000020">
    <property type="protein sequence ID" value="HIQ81851.1"/>
    <property type="molecule type" value="Genomic_DNA"/>
</dbReference>
<dbReference type="AlphaFoldDB" id="A0A9D0ZKD6"/>
<dbReference type="GO" id="GO:0004222">
    <property type="term" value="F:metalloendopeptidase activity"/>
    <property type="evidence" value="ECO:0007669"/>
    <property type="project" value="InterPro"/>
</dbReference>
<dbReference type="InterPro" id="IPR016192">
    <property type="entry name" value="APOBEC/CMP_deaminase_Zn-bd"/>
</dbReference>
<keyword evidence="9 13" id="KW-0378">Hydrolase</keyword>
<gene>
    <name evidence="18" type="primary">cdd</name>
    <name evidence="13" type="synonym">ybeY</name>
    <name evidence="18" type="ORF">IAA52_01980</name>
</gene>
<dbReference type="GO" id="GO:0005829">
    <property type="term" value="C:cytosol"/>
    <property type="evidence" value="ECO:0007669"/>
    <property type="project" value="TreeGrafter"/>
</dbReference>
<accession>A0A9D0ZKD6</accession>
<comment type="subcellular location">
    <subcellularLocation>
        <location evidence="13">Cytoplasm</location>
    </subcellularLocation>
</comment>
<feature type="binding site" evidence="13">
    <location>
        <position position="133"/>
    </location>
    <ligand>
        <name>Zn(2+)</name>
        <dbReference type="ChEBI" id="CHEBI:29105"/>
        <note>catalytic</note>
    </ligand>
</feature>
<protein>
    <recommendedName>
        <fullName evidence="13">Endoribonuclease YbeY</fullName>
        <ecNumber evidence="13">3.1.-.-</ecNumber>
    </recommendedName>
</protein>
<evidence type="ECO:0000256" key="5">
    <source>
        <dbReference type="ARBA" id="ARBA00022552"/>
    </source>
</evidence>
<comment type="cofactor">
    <cofactor evidence="13">
        <name>Zn(2+)</name>
        <dbReference type="ChEBI" id="CHEBI:29105"/>
    </cofactor>
    <text evidence="13">Binds 1 zinc ion.</text>
</comment>
<dbReference type="InterPro" id="IPR023091">
    <property type="entry name" value="MetalPrtase_cat_dom_sf_prd"/>
</dbReference>
<evidence type="ECO:0000256" key="15">
    <source>
        <dbReference type="PIRSR" id="PIRSR606262-2"/>
    </source>
</evidence>
<comment type="similarity">
    <text evidence="2">Belongs to the cytidine and deoxycytidylate deaminase family.</text>
</comment>
<keyword evidence="7 13" id="KW-0479">Metal-binding</keyword>
<dbReference type="InterPro" id="IPR002036">
    <property type="entry name" value="YbeY"/>
</dbReference>